<organism evidence="1 2">
    <name type="scientific">Lentisphaera araneosa HTCC2155</name>
    <dbReference type="NCBI Taxonomy" id="313628"/>
    <lineage>
        <taxon>Bacteria</taxon>
        <taxon>Pseudomonadati</taxon>
        <taxon>Lentisphaerota</taxon>
        <taxon>Lentisphaeria</taxon>
        <taxon>Lentisphaerales</taxon>
        <taxon>Lentisphaeraceae</taxon>
        <taxon>Lentisphaera</taxon>
    </lineage>
</organism>
<name>A6DSD6_9BACT</name>
<dbReference type="EMBL" id="ABCK01000029">
    <property type="protein sequence ID" value="EDM25481.1"/>
    <property type="molecule type" value="Genomic_DNA"/>
</dbReference>
<reference evidence="1 2" key="1">
    <citation type="journal article" date="2010" name="J. Bacteriol.">
        <title>Genome sequence of Lentisphaera araneosa HTCC2155T, the type species of the order Lentisphaerales in the phylum Lentisphaerae.</title>
        <authorList>
            <person name="Thrash J.C."/>
            <person name="Cho J.C."/>
            <person name="Vergin K.L."/>
            <person name="Morris R.M."/>
            <person name="Giovannoni S.J."/>
        </authorList>
    </citation>
    <scope>NUCLEOTIDE SEQUENCE [LARGE SCALE GENOMIC DNA]</scope>
    <source>
        <strain evidence="1 2">HTCC2155</strain>
    </source>
</reference>
<dbReference type="SUPFAM" id="SSF46785">
    <property type="entry name" value="Winged helix' DNA-binding domain"/>
    <property type="match status" value="1"/>
</dbReference>
<dbReference type="STRING" id="313628.LNTAR_25470"/>
<evidence type="ECO:0008006" key="3">
    <source>
        <dbReference type="Google" id="ProtNLM"/>
    </source>
</evidence>
<dbReference type="InterPro" id="IPR036390">
    <property type="entry name" value="WH_DNA-bd_sf"/>
</dbReference>
<gene>
    <name evidence="1" type="ORF">LNTAR_25470</name>
</gene>
<comment type="caution">
    <text evidence="1">The sequence shown here is derived from an EMBL/GenBank/DDBJ whole genome shotgun (WGS) entry which is preliminary data.</text>
</comment>
<dbReference type="RefSeq" id="WP_007280745.1">
    <property type="nucleotide sequence ID" value="NZ_ABCK01000029.1"/>
</dbReference>
<sequence>MKITRVVNKDILLKEKGYSIYPVELDTMDLTSQEFRLCVYIASKPSSWDFAYDRIAKDLKINPRTAKLWLKAIEKKGILERIKNAKTGRTKYILKVCRFEKEDTEPSSKIGQLSYDFAKKYMLFVKTQVAKKELIDEDDPKHAKEISELVNVDGVSSDNLSRVIDSIICNYLEYRYWDVSDTKKLRENFDTVHKKTLELEASLPTEEKLHII</sequence>
<dbReference type="AlphaFoldDB" id="A6DSD6"/>
<proteinExistence type="predicted"/>
<keyword evidence="2" id="KW-1185">Reference proteome</keyword>
<protein>
    <recommendedName>
        <fullName evidence="3">Helix-turn-helix domain-containing protein</fullName>
    </recommendedName>
</protein>
<evidence type="ECO:0000313" key="1">
    <source>
        <dbReference type="EMBL" id="EDM25481.1"/>
    </source>
</evidence>
<evidence type="ECO:0000313" key="2">
    <source>
        <dbReference type="Proteomes" id="UP000004947"/>
    </source>
</evidence>
<dbReference type="Proteomes" id="UP000004947">
    <property type="component" value="Unassembled WGS sequence"/>
</dbReference>
<accession>A6DSD6</accession>